<keyword evidence="2" id="KW-0472">Membrane</keyword>
<feature type="region of interest" description="Disordered" evidence="1">
    <location>
        <begin position="194"/>
        <end position="217"/>
    </location>
</feature>
<reference evidence="4" key="1">
    <citation type="submission" date="2016-10" db="EMBL/GenBank/DDBJ databases">
        <authorList>
            <person name="Varghese N."/>
            <person name="Submissions S."/>
        </authorList>
    </citation>
    <scope>NUCLEOTIDE SEQUENCE [LARGE SCALE GENOMIC DNA]</scope>
    <source>
        <strain evidence="4">DSM 43163</strain>
    </source>
</reference>
<protein>
    <submittedName>
        <fullName evidence="3">Uncharacterized protein</fullName>
    </submittedName>
</protein>
<dbReference type="Pfam" id="PF19560">
    <property type="entry name" value="DUF6082"/>
    <property type="match status" value="1"/>
</dbReference>
<proteinExistence type="predicted"/>
<name>A0A1H6D6X3_9ACTN</name>
<feature type="transmembrane region" description="Helical" evidence="2">
    <location>
        <begin position="20"/>
        <end position="38"/>
    </location>
</feature>
<keyword evidence="2" id="KW-0812">Transmembrane</keyword>
<dbReference type="AlphaFoldDB" id="A0A1H6D6X3"/>
<dbReference type="OrthoDB" id="4171124at2"/>
<dbReference type="Proteomes" id="UP000236723">
    <property type="component" value="Unassembled WGS sequence"/>
</dbReference>
<evidence type="ECO:0000256" key="1">
    <source>
        <dbReference type="SAM" id="MobiDB-lite"/>
    </source>
</evidence>
<evidence type="ECO:0000313" key="4">
    <source>
        <dbReference type="Proteomes" id="UP000236723"/>
    </source>
</evidence>
<evidence type="ECO:0000313" key="3">
    <source>
        <dbReference type="EMBL" id="SEG80718.1"/>
    </source>
</evidence>
<evidence type="ECO:0000256" key="2">
    <source>
        <dbReference type="SAM" id="Phobius"/>
    </source>
</evidence>
<dbReference type="RefSeq" id="WP_146087536.1">
    <property type="nucleotide sequence ID" value="NZ_FNVO01000013.1"/>
</dbReference>
<organism evidence="3 4">
    <name type="scientific">Thermomonospora echinospora</name>
    <dbReference type="NCBI Taxonomy" id="1992"/>
    <lineage>
        <taxon>Bacteria</taxon>
        <taxon>Bacillati</taxon>
        <taxon>Actinomycetota</taxon>
        <taxon>Actinomycetes</taxon>
        <taxon>Streptosporangiales</taxon>
        <taxon>Thermomonosporaceae</taxon>
        <taxon>Thermomonospora</taxon>
    </lineage>
</organism>
<feature type="transmembrane region" description="Helical" evidence="2">
    <location>
        <begin position="58"/>
        <end position="79"/>
    </location>
</feature>
<dbReference type="InterPro" id="IPR045728">
    <property type="entry name" value="DUF6082"/>
</dbReference>
<dbReference type="EMBL" id="FNVO01000013">
    <property type="protein sequence ID" value="SEG80718.1"/>
    <property type="molecule type" value="Genomic_DNA"/>
</dbReference>
<keyword evidence="4" id="KW-1185">Reference proteome</keyword>
<accession>A0A1H6D6X3</accession>
<keyword evidence="2" id="KW-1133">Transmembrane helix</keyword>
<feature type="compositionally biased region" description="Basic and acidic residues" evidence="1">
    <location>
        <begin position="194"/>
        <end position="207"/>
    </location>
</feature>
<sequence>MPSSRRPARQGARRWSSIALILVLVAIVGAFGVSPFLLDAYDGSAAQWERRSLIGQTYGAASAILSVLALLGVVVTLVLQARETALAREEARRTAIADLLRMAMDDPDLDACWGPVPAGQDLRTRRQQLYINMIVSEWRMSFETGALGPARLRAIAAEMFSGEPGRLYWESARHRRLSTSQSRKARRFHEILDEEYRRIHPPPDRRPGGSTVGGGEL</sequence>
<gene>
    <name evidence="3" type="ORF">SAMN04489712_113138</name>
</gene>